<dbReference type="Gene3D" id="3.40.50.300">
    <property type="entry name" value="P-loop containing nucleotide triphosphate hydrolases"/>
    <property type="match status" value="1"/>
</dbReference>
<keyword evidence="2" id="KW-0342">GTP-binding</keyword>
<evidence type="ECO:0000256" key="1">
    <source>
        <dbReference type="ARBA" id="ARBA00022741"/>
    </source>
</evidence>
<feature type="domain" description="AIG1-type G" evidence="4">
    <location>
        <begin position="1"/>
        <end position="129"/>
    </location>
</feature>
<keyword evidence="1" id="KW-0547">Nucleotide-binding</keyword>
<feature type="coiled-coil region" evidence="3">
    <location>
        <begin position="207"/>
        <end position="319"/>
    </location>
</feature>
<evidence type="ECO:0000256" key="2">
    <source>
        <dbReference type="ARBA" id="ARBA00023134"/>
    </source>
</evidence>
<name>A0AAD4I6B2_9PEZI</name>
<dbReference type="EMBL" id="JAHCVI010000001">
    <property type="protein sequence ID" value="KAG7293928.1"/>
    <property type="molecule type" value="Genomic_DNA"/>
</dbReference>
<dbReference type="InterPro" id="IPR027417">
    <property type="entry name" value="P-loop_NTPase"/>
</dbReference>
<dbReference type="GO" id="GO:0005525">
    <property type="term" value="F:GTP binding"/>
    <property type="evidence" value="ECO:0007669"/>
    <property type="project" value="UniProtKB-KW"/>
</dbReference>
<evidence type="ECO:0000256" key="3">
    <source>
        <dbReference type="SAM" id="Coils"/>
    </source>
</evidence>
<evidence type="ECO:0000313" key="5">
    <source>
        <dbReference type="EMBL" id="KAG7293928.1"/>
    </source>
</evidence>
<dbReference type="InterPro" id="IPR045058">
    <property type="entry name" value="GIMA/IAN/Toc"/>
</dbReference>
<keyword evidence="3" id="KW-0175">Coiled coil</keyword>
<proteinExistence type="predicted"/>
<dbReference type="InterPro" id="IPR006703">
    <property type="entry name" value="G_AIG1"/>
</dbReference>
<comment type="caution">
    <text evidence="5">The sequence shown here is derived from an EMBL/GenBank/DDBJ whole genome shotgun (WGS) entry which is preliminary data.</text>
</comment>
<dbReference type="PANTHER" id="PTHR10903:SF184">
    <property type="entry name" value="GTP-BINDING PROTEIN A"/>
    <property type="match status" value="1"/>
</dbReference>
<accession>A0AAD4I6B2</accession>
<keyword evidence="6" id="KW-1185">Reference proteome</keyword>
<protein>
    <recommendedName>
        <fullName evidence="4">AIG1-type G domain-containing protein</fullName>
    </recommendedName>
</protein>
<dbReference type="SUPFAM" id="SSF52540">
    <property type="entry name" value="P-loop containing nucleoside triphosphate hydrolases"/>
    <property type="match status" value="1"/>
</dbReference>
<gene>
    <name evidence="5" type="ORF">NEMBOFW57_003989</name>
</gene>
<evidence type="ECO:0000313" key="6">
    <source>
        <dbReference type="Proteomes" id="UP001197093"/>
    </source>
</evidence>
<sequence>MGPTGAGKSSFINTVLGTNRFKVGEGLGSETKSVQDELLQIDGRLVRLVDTPGFDDTNLTDTQVLEMIVTWMSVQYKQKTKFAVILYLRDITEFRMKGSDVTNVRMFRALCGTKGLENVVVVTTKWNLMADKMGVARGREEELQSDYLKLMLSSGAEYARHDGTSNSSRAILRKILRKNKAFYLDFQREIVDEGKRLSEIEAGRVLQEQLLELEEKHTANLQALSDELAQAHSEKMREALEEQRRTAAEAMENAKQQQRQLENTFSEKFAEQEKMFRKMLENLRGEYEEKLEKASDEEREKLLKQQAELERALKAADKGDSSLMWSVVS</sequence>
<dbReference type="AlphaFoldDB" id="A0AAD4I6B2"/>
<organism evidence="5 6">
    <name type="scientific">Staphylotrichum longicolle</name>
    <dbReference type="NCBI Taxonomy" id="669026"/>
    <lineage>
        <taxon>Eukaryota</taxon>
        <taxon>Fungi</taxon>
        <taxon>Dikarya</taxon>
        <taxon>Ascomycota</taxon>
        <taxon>Pezizomycotina</taxon>
        <taxon>Sordariomycetes</taxon>
        <taxon>Sordariomycetidae</taxon>
        <taxon>Sordariales</taxon>
        <taxon>Chaetomiaceae</taxon>
        <taxon>Staphylotrichum</taxon>
    </lineage>
</organism>
<dbReference type="Pfam" id="PF04548">
    <property type="entry name" value="AIG1"/>
    <property type="match status" value="1"/>
</dbReference>
<dbReference type="PANTHER" id="PTHR10903">
    <property type="entry name" value="GTPASE, IMAP FAMILY MEMBER-RELATED"/>
    <property type="match status" value="1"/>
</dbReference>
<evidence type="ECO:0000259" key="4">
    <source>
        <dbReference type="Pfam" id="PF04548"/>
    </source>
</evidence>
<dbReference type="Proteomes" id="UP001197093">
    <property type="component" value="Unassembled WGS sequence"/>
</dbReference>
<reference evidence="5" key="1">
    <citation type="submission" date="2023-02" db="EMBL/GenBank/DDBJ databases">
        <authorList>
            <person name="Palmer J.M."/>
        </authorList>
    </citation>
    <scope>NUCLEOTIDE SEQUENCE</scope>
    <source>
        <strain evidence="5">FW57</strain>
    </source>
</reference>